<accession>A0A2W5N826</accession>
<protein>
    <submittedName>
        <fullName evidence="2">Uncharacterized protein</fullName>
    </submittedName>
</protein>
<gene>
    <name evidence="2" type="ORF">DI551_04240</name>
</gene>
<feature type="region of interest" description="Disordered" evidence="1">
    <location>
        <begin position="1"/>
        <end position="23"/>
    </location>
</feature>
<organism evidence="2 3">
    <name type="scientific">Micavibrio aeruginosavorus</name>
    <dbReference type="NCBI Taxonomy" id="349221"/>
    <lineage>
        <taxon>Bacteria</taxon>
        <taxon>Pseudomonadati</taxon>
        <taxon>Bdellovibrionota</taxon>
        <taxon>Bdellovibrionia</taxon>
        <taxon>Bdellovibrionales</taxon>
        <taxon>Pseudobdellovibrionaceae</taxon>
        <taxon>Micavibrio</taxon>
    </lineage>
</organism>
<evidence type="ECO:0000313" key="2">
    <source>
        <dbReference type="EMBL" id="PZQ46905.1"/>
    </source>
</evidence>
<dbReference type="AlphaFoldDB" id="A0A2W5N826"/>
<comment type="caution">
    <text evidence="2">The sequence shown here is derived from an EMBL/GenBank/DDBJ whole genome shotgun (WGS) entry which is preliminary data.</text>
</comment>
<reference evidence="2 3" key="1">
    <citation type="submission" date="2017-08" db="EMBL/GenBank/DDBJ databases">
        <title>Infants hospitalized years apart are colonized by the same room-sourced microbial strains.</title>
        <authorList>
            <person name="Brooks B."/>
            <person name="Olm M.R."/>
            <person name="Firek B.A."/>
            <person name="Baker R."/>
            <person name="Thomas B.C."/>
            <person name="Morowitz M.J."/>
            <person name="Banfield J.F."/>
        </authorList>
    </citation>
    <scope>NUCLEOTIDE SEQUENCE [LARGE SCALE GENOMIC DNA]</scope>
    <source>
        <strain evidence="2">S2_005_002_R2_29</strain>
    </source>
</reference>
<evidence type="ECO:0000313" key="3">
    <source>
        <dbReference type="Proteomes" id="UP000249417"/>
    </source>
</evidence>
<dbReference type="Proteomes" id="UP000249417">
    <property type="component" value="Unassembled WGS sequence"/>
</dbReference>
<dbReference type="EMBL" id="QFQB01000020">
    <property type="protein sequence ID" value="PZQ46905.1"/>
    <property type="molecule type" value="Genomic_DNA"/>
</dbReference>
<feature type="region of interest" description="Disordered" evidence="1">
    <location>
        <begin position="320"/>
        <end position="357"/>
    </location>
</feature>
<name>A0A2W5N826_9BACT</name>
<proteinExistence type="predicted"/>
<evidence type="ECO:0000256" key="1">
    <source>
        <dbReference type="SAM" id="MobiDB-lite"/>
    </source>
</evidence>
<sequence>MVDTVAPEKPKLTPEQEAAREEMKSKFADAVGVGYIEGARTYLPSWLGGLTEQDIIQSRTTEQVLNGFEAANPAMKPVLDAMREDPALAKAMHNALAKDHTMLDGFSEMMTESGASPEEMATTLKNPMMRGILTQVFDKIGESDDDDINFDDFRELYKDRNNLMKSKKKLEEMGIDPTSAAFQNMDWQQALQMLFQFFQDPRGALNNLAGMLHTGNPEQDKAIDQAVGVAGTFAEVAIGGKDGYGALFNKYGPSAFNAGADYYYRVSGDADADNKAGTPGKNRAHFGEPDPAAEIAAPGSATARGAVSASGSTVKTDVDMNGAWQRYSPTNPPGLLTPQTPQNDFVPGRGPVVAAQP</sequence>